<proteinExistence type="predicted"/>
<comment type="caution">
    <text evidence="2">The sequence shown here is derived from an EMBL/GenBank/DDBJ whole genome shotgun (WGS) entry which is preliminary data.</text>
</comment>
<organism evidence="2 3">
    <name type="scientific">Longivirga aurantiaca</name>
    <dbReference type="NCBI Taxonomy" id="1837743"/>
    <lineage>
        <taxon>Bacteria</taxon>
        <taxon>Bacillati</taxon>
        <taxon>Actinomycetota</taxon>
        <taxon>Actinomycetes</taxon>
        <taxon>Sporichthyales</taxon>
        <taxon>Sporichthyaceae</taxon>
        <taxon>Longivirga</taxon>
    </lineage>
</organism>
<accession>A0ABW1T375</accession>
<gene>
    <name evidence="2" type="ORF">ACFQGU_12745</name>
</gene>
<protein>
    <submittedName>
        <fullName evidence="2">DUF664 domain-containing protein</fullName>
    </submittedName>
</protein>
<evidence type="ECO:0000256" key="1">
    <source>
        <dbReference type="SAM" id="MobiDB-lite"/>
    </source>
</evidence>
<evidence type="ECO:0000313" key="2">
    <source>
        <dbReference type="EMBL" id="MFC6238749.1"/>
    </source>
</evidence>
<reference evidence="3" key="1">
    <citation type="journal article" date="2019" name="Int. J. Syst. Evol. Microbiol.">
        <title>The Global Catalogue of Microorganisms (GCM) 10K type strain sequencing project: providing services to taxonomists for standard genome sequencing and annotation.</title>
        <authorList>
            <consortium name="The Broad Institute Genomics Platform"/>
            <consortium name="The Broad Institute Genome Sequencing Center for Infectious Disease"/>
            <person name="Wu L."/>
            <person name="Ma J."/>
        </authorList>
    </citation>
    <scope>NUCLEOTIDE SEQUENCE [LARGE SCALE GENOMIC DNA]</scope>
    <source>
        <strain evidence="3">CGMCC 4.7317</strain>
    </source>
</reference>
<dbReference type="Gene3D" id="1.20.120.450">
    <property type="entry name" value="dinb family like domain"/>
    <property type="match status" value="1"/>
</dbReference>
<dbReference type="SUPFAM" id="SSF109854">
    <property type="entry name" value="DinB/YfiT-like putative metalloenzymes"/>
    <property type="match status" value="1"/>
</dbReference>
<name>A0ABW1T375_9ACTN</name>
<dbReference type="RefSeq" id="WP_386767228.1">
    <property type="nucleotide sequence ID" value="NZ_JBHSTI010000008.1"/>
</dbReference>
<feature type="region of interest" description="Disordered" evidence="1">
    <location>
        <begin position="174"/>
        <end position="194"/>
    </location>
</feature>
<sequence>MTQIWLDRPEPPMDGDETASLLGSLERMRLTFWWKCSGLSPEGARLHIGSSALSLGGLLRHLALVEENTFSHKLWGRPLREPWASVDWDSDPEFEFRTGEELPPEQLVSEYEEAVQRARADLEAALAEGGLDFPARFSWPDGSRPTLRRLLLDQIEEYGRHTGHADLLREAVDGRTGEDAPWPPDAPTRLWSAA</sequence>
<keyword evidence="3" id="KW-1185">Reference proteome</keyword>
<evidence type="ECO:0000313" key="3">
    <source>
        <dbReference type="Proteomes" id="UP001596138"/>
    </source>
</evidence>
<dbReference type="EMBL" id="JBHSTI010000008">
    <property type="protein sequence ID" value="MFC6238749.1"/>
    <property type="molecule type" value="Genomic_DNA"/>
</dbReference>
<dbReference type="Pfam" id="PF04978">
    <property type="entry name" value="MST"/>
    <property type="match status" value="1"/>
</dbReference>
<dbReference type="InterPro" id="IPR034660">
    <property type="entry name" value="DinB/YfiT-like"/>
</dbReference>
<dbReference type="Proteomes" id="UP001596138">
    <property type="component" value="Unassembled WGS sequence"/>
</dbReference>
<dbReference type="InterPro" id="IPR007061">
    <property type="entry name" value="MST-like"/>
</dbReference>